<dbReference type="AlphaFoldDB" id="A0A814EYM2"/>
<sequence>MLSKYKKIYLLNLIICSIVVVKFSNLFNKKENISKNVLVSDCKCKSNEYVELGPKKNGSYLVRFNNKSYQIDPTEQVFTCDLYNSLRRGPNQKVISYSLFGKNTKYYKLIYETANKIEKIYPDHIIRIYHNESLDKTFICDLECSKRHLDFCNIKKLPLDIYNKINYRKN</sequence>
<keyword evidence="3" id="KW-1185">Reference proteome</keyword>
<dbReference type="EMBL" id="CAJNOC010003206">
    <property type="protein sequence ID" value="CAF0972554.1"/>
    <property type="molecule type" value="Genomic_DNA"/>
</dbReference>
<keyword evidence="1" id="KW-1133">Transmembrane helix</keyword>
<keyword evidence="1" id="KW-0812">Transmembrane</keyword>
<keyword evidence="1" id="KW-0472">Membrane</keyword>
<evidence type="ECO:0000313" key="2">
    <source>
        <dbReference type="EMBL" id="CAF0972554.1"/>
    </source>
</evidence>
<evidence type="ECO:0000313" key="3">
    <source>
        <dbReference type="Proteomes" id="UP000663879"/>
    </source>
</evidence>
<gene>
    <name evidence="2" type="ORF">OXX778_LOCUS14994</name>
</gene>
<organism evidence="2 3">
    <name type="scientific">Brachionus calyciflorus</name>
    <dbReference type="NCBI Taxonomy" id="104777"/>
    <lineage>
        <taxon>Eukaryota</taxon>
        <taxon>Metazoa</taxon>
        <taxon>Spiralia</taxon>
        <taxon>Gnathifera</taxon>
        <taxon>Rotifera</taxon>
        <taxon>Eurotatoria</taxon>
        <taxon>Monogononta</taxon>
        <taxon>Pseudotrocha</taxon>
        <taxon>Ploima</taxon>
        <taxon>Brachionidae</taxon>
        <taxon>Brachionus</taxon>
    </lineage>
</organism>
<feature type="transmembrane region" description="Helical" evidence="1">
    <location>
        <begin position="9"/>
        <end position="27"/>
    </location>
</feature>
<proteinExistence type="predicted"/>
<name>A0A814EYM2_9BILA</name>
<evidence type="ECO:0000256" key="1">
    <source>
        <dbReference type="SAM" id="Phobius"/>
    </source>
</evidence>
<accession>A0A814EYM2</accession>
<comment type="caution">
    <text evidence="2">The sequence shown here is derived from an EMBL/GenBank/DDBJ whole genome shotgun (WGS) entry which is preliminary data.</text>
</comment>
<protein>
    <submittedName>
        <fullName evidence="2">Uncharacterized protein</fullName>
    </submittedName>
</protein>
<dbReference type="Proteomes" id="UP000663879">
    <property type="component" value="Unassembled WGS sequence"/>
</dbReference>
<reference evidence="2" key="1">
    <citation type="submission" date="2021-02" db="EMBL/GenBank/DDBJ databases">
        <authorList>
            <person name="Nowell W R."/>
        </authorList>
    </citation>
    <scope>NUCLEOTIDE SEQUENCE</scope>
    <source>
        <strain evidence="2">Ploen Becks lab</strain>
    </source>
</reference>